<proteinExistence type="predicted"/>
<feature type="transmembrane region" description="Helical" evidence="1">
    <location>
        <begin position="54"/>
        <end position="73"/>
    </location>
</feature>
<protein>
    <submittedName>
        <fullName evidence="3">DUF2231 domain-containing protein</fullName>
    </submittedName>
</protein>
<keyword evidence="1" id="KW-1133">Transmembrane helix</keyword>
<organism evidence="3 4">
    <name type="scientific">Cyanobium gracile UHCC 0139</name>
    <dbReference type="NCBI Taxonomy" id="3110308"/>
    <lineage>
        <taxon>Bacteria</taxon>
        <taxon>Bacillati</taxon>
        <taxon>Cyanobacteriota</taxon>
        <taxon>Cyanophyceae</taxon>
        <taxon>Synechococcales</taxon>
        <taxon>Prochlorococcaceae</taxon>
        <taxon>Cyanobium</taxon>
    </lineage>
</organism>
<dbReference type="RefSeq" id="WP_323303903.1">
    <property type="nucleotide sequence ID" value="NZ_JAYGHX010000001.1"/>
</dbReference>
<feature type="transmembrane region" description="Helical" evidence="1">
    <location>
        <begin position="93"/>
        <end position="112"/>
    </location>
</feature>
<name>A0ABU5RNV6_9CYAN</name>
<dbReference type="EMBL" id="JAYGHX010000001">
    <property type="protein sequence ID" value="MEA5389767.1"/>
    <property type="molecule type" value="Genomic_DNA"/>
</dbReference>
<keyword evidence="4" id="KW-1185">Reference proteome</keyword>
<gene>
    <name evidence="3" type="ORF">VB738_00705</name>
</gene>
<dbReference type="InterPro" id="IPR019251">
    <property type="entry name" value="DUF2231_TM"/>
</dbReference>
<evidence type="ECO:0000259" key="2">
    <source>
        <dbReference type="Pfam" id="PF09990"/>
    </source>
</evidence>
<reference evidence="3 4" key="1">
    <citation type="submission" date="2023-12" db="EMBL/GenBank/DDBJ databases">
        <title>Baltic Sea Cyanobacteria.</title>
        <authorList>
            <person name="Delbaje E."/>
            <person name="Fewer D.P."/>
            <person name="Shishido T.K."/>
        </authorList>
    </citation>
    <scope>NUCLEOTIDE SEQUENCE [LARGE SCALE GENOMIC DNA]</scope>
    <source>
        <strain evidence="3 4">UHCC 0139</strain>
    </source>
</reference>
<accession>A0ABU5RNV6</accession>
<feature type="transmembrane region" description="Helical" evidence="1">
    <location>
        <begin position="22"/>
        <end position="42"/>
    </location>
</feature>
<dbReference type="Proteomes" id="UP001304461">
    <property type="component" value="Unassembled WGS sequence"/>
</dbReference>
<sequence>MQQLLPALNDHNLPWMDTLHPIVVHFVIAMAVISVVFDLIGVVLRRPNLFEVSFWNLLFATGAIFVAIIFGQVEAGLAEPYGASRAILNLHSTLGWSLAGILSVLTGWRYVLRNRDPETLPLPFLAAGGVLAALVVVQVTLGNQLIWVYGLHTVPVVAAGRAGLI</sequence>
<feature type="transmembrane region" description="Helical" evidence="1">
    <location>
        <begin position="119"/>
        <end position="140"/>
    </location>
</feature>
<evidence type="ECO:0000256" key="1">
    <source>
        <dbReference type="SAM" id="Phobius"/>
    </source>
</evidence>
<evidence type="ECO:0000313" key="3">
    <source>
        <dbReference type="EMBL" id="MEA5389767.1"/>
    </source>
</evidence>
<keyword evidence="1" id="KW-0812">Transmembrane</keyword>
<comment type="caution">
    <text evidence="3">The sequence shown here is derived from an EMBL/GenBank/DDBJ whole genome shotgun (WGS) entry which is preliminary data.</text>
</comment>
<feature type="domain" description="DUF2231" evidence="2">
    <location>
        <begin position="17"/>
        <end position="154"/>
    </location>
</feature>
<feature type="transmembrane region" description="Helical" evidence="1">
    <location>
        <begin position="146"/>
        <end position="164"/>
    </location>
</feature>
<evidence type="ECO:0000313" key="4">
    <source>
        <dbReference type="Proteomes" id="UP001304461"/>
    </source>
</evidence>
<dbReference type="Pfam" id="PF09990">
    <property type="entry name" value="DUF2231"/>
    <property type="match status" value="1"/>
</dbReference>
<keyword evidence="1" id="KW-0472">Membrane</keyword>